<dbReference type="RefSeq" id="XP_025830564.1">
    <property type="nucleotide sequence ID" value="XM_025974779.1"/>
</dbReference>
<proteinExistence type="predicted"/>
<dbReference type="InterPro" id="IPR019172">
    <property type="entry name" value="Osteopetrosis-assoc_TM_1"/>
</dbReference>
<feature type="chain" id="PRO_5028965069" evidence="2">
    <location>
        <begin position="17"/>
        <end position="261"/>
    </location>
</feature>
<reference evidence="4" key="1">
    <citation type="submission" date="2025-08" db="UniProtKB">
        <authorList>
            <consortium name="RefSeq"/>
        </authorList>
    </citation>
    <scope>IDENTIFICATION</scope>
    <source>
        <tissue evidence="4">Entire body</tissue>
    </source>
</reference>
<keyword evidence="2" id="KW-0732">Signal</keyword>
<dbReference type="InParanoid" id="A0A7F5R4W2"/>
<keyword evidence="3" id="KW-1185">Reference proteome</keyword>
<feature type="signal peptide" evidence="2">
    <location>
        <begin position="1"/>
        <end position="16"/>
    </location>
</feature>
<keyword evidence="1 4" id="KW-0812">Transmembrane</keyword>
<dbReference type="PANTHER" id="PTHR15644">
    <property type="entry name" value="OSTEOPETROSIS ASSOCIATED TRANSMEMBRANE PROTEIN 1"/>
    <property type="match status" value="1"/>
</dbReference>
<dbReference type="Pfam" id="PF09777">
    <property type="entry name" value="OSTMP1"/>
    <property type="match status" value="1"/>
</dbReference>
<protein>
    <submittedName>
        <fullName evidence="4">Osteopetrosis-associated transmembrane protein 1</fullName>
    </submittedName>
</protein>
<evidence type="ECO:0000256" key="1">
    <source>
        <dbReference type="SAM" id="Phobius"/>
    </source>
</evidence>
<keyword evidence="1" id="KW-0472">Membrane</keyword>
<dbReference type="GeneID" id="108735003"/>
<evidence type="ECO:0000313" key="4">
    <source>
        <dbReference type="RefSeq" id="XP_025830564.1"/>
    </source>
</evidence>
<keyword evidence="1" id="KW-1133">Transmembrane helix</keyword>
<dbReference type="KEGG" id="apln:108735003"/>
<dbReference type="AlphaFoldDB" id="A0A7F5R4W2"/>
<feature type="transmembrane region" description="Helical" evidence="1">
    <location>
        <begin position="210"/>
        <end position="229"/>
    </location>
</feature>
<sequence>MLLFVLLGLTTSIVDCLDMKPVEPNANCSKSLDNLANALANFTLCSVKNSKPIKLCEKCVHSYLEILESYEDIVKLADGDHKCISNYVNLDRLQIVDTFYRNSYNLWNQAKCYECFQSINGNLTANLSLETVHFNELSDDFKRCIGGKDVNETNMCNICMDVYTNLDSFYKSISNENEKIGVCMDIVDMMNQTRGFWSKNCCKYRHHVEFIFVFSTAAMIFTMIIFYVLTKICTDKRMPTVFKQTRFANYLQSSSSLSTRR</sequence>
<gene>
    <name evidence="4" type="primary">LOC108735003</name>
</gene>
<evidence type="ECO:0000256" key="2">
    <source>
        <dbReference type="SAM" id="SignalP"/>
    </source>
</evidence>
<dbReference type="OrthoDB" id="8021850at2759"/>
<evidence type="ECO:0000313" key="3">
    <source>
        <dbReference type="Proteomes" id="UP000192223"/>
    </source>
</evidence>
<dbReference type="GO" id="GO:0005829">
    <property type="term" value="C:cytosol"/>
    <property type="evidence" value="ECO:0007669"/>
    <property type="project" value="TreeGrafter"/>
</dbReference>
<dbReference type="FunCoup" id="A0A7F5R4W2">
    <property type="interactions" value="861"/>
</dbReference>
<organism evidence="3 4">
    <name type="scientific">Agrilus planipennis</name>
    <name type="common">Emerald ash borer</name>
    <name type="synonym">Agrilus marcopoli</name>
    <dbReference type="NCBI Taxonomy" id="224129"/>
    <lineage>
        <taxon>Eukaryota</taxon>
        <taxon>Metazoa</taxon>
        <taxon>Ecdysozoa</taxon>
        <taxon>Arthropoda</taxon>
        <taxon>Hexapoda</taxon>
        <taxon>Insecta</taxon>
        <taxon>Pterygota</taxon>
        <taxon>Neoptera</taxon>
        <taxon>Endopterygota</taxon>
        <taxon>Coleoptera</taxon>
        <taxon>Polyphaga</taxon>
        <taxon>Elateriformia</taxon>
        <taxon>Buprestoidea</taxon>
        <taxon>Buprestidae</taxon>
        <taxon>Agrilinae</taxon>
        <taxon>Agrilus</taxon>
    </lineage>
</organism>
<name>A0A7F5R4W2_AGRPL</name>
<dbReference type="Proteomes" id="UP000192223">
    <property type="component" value="Unplaced"/>
</dbReference>
<dbReference type="PANTHER" id="PTHR15644:SF2">
    <property type="entry name" value="OSTEOPETROSIS-ASSOCIATED TRANSMEMBRANE PROTEIN 1"/>
    <property type="match status" value="1"/>
</dbReference>
<accession>A0A7F5R4W2</accession>